<dbReference type="Gene3D" id="3.90.79.10">
    <property type="entry name" value="Nucleoside Triphosphate Pyrophosphohydrolase"/>
    <property type="match status" value="1"/>
</dbReference>
<dbReference type="Proteomes" id="UP000642284">
    <property type="component" value="Unassembled WGS sequence"/>
</dbReference>
<dbReference type="CDD" id="cd04685">
    <property type="entry name" value="NUDIX_Hydrolase"/>
    <property type="match status" value="1"/>
</dbReference>
<comment type="similarity">
    <text evidence="2 5">Belongs to the Nudix hydrolase family.</text>
</comment>
<evidence type="ECO:0000313" key="7">
    <source>
        <dbReference type="EMBL" id="MBC9715154.1"/>
    </source>
</evidence>
<dbReference type="Pfam" id="PF00293">
    <property type="entry name" value="NUDIX"/>
    <property type="match status" value="1"/>
</dbReference>
<evidence type="ECO:0000256" key="5">
    <source>
        <dbReference type="RuleBase" id="RU003476"/>
    </source>
</evidence>
<evidence type="ECO:0000256" key="1">
    <source>
        <dbReference type="ARBA" id="ARBA00001946"/>
    </source>
</evidence>
<evidence type="ECO:0000313" key="8">
    <source>
        <dbReference type="Proteomes" id="UP000642284"/>
    </source>
</evidence>
<comment type="cofactor">
    <cofactor evidence="1">
        <name>Mg(2+)</name>
        <dbReference type="ChEBI" id="CHEBI:18420"/>
    </cofactor>
</comment>
<dbReference type="SUPFAM" id="SSF55811">
    <property type="entry name" value="Nudix"/>
    <property type="match status" value="1"/>
</dbReference>
<dbReference type="PROSITE" id="PS00893">
    <property type="entry name" value="NUDIX_BOX"/>
    <property type="match status" value="1"/>
</dbReference>
<dbReference type="PANTHER" id="PTHR43046">
    <property type="entry name" value="GDP-MANNOSE MANNOSYL HYDROLASE"/>
    <property type="match status" value="1"/>
</dbReference>
<dbReference type="PANTHER" id="PTHR43046:SF12">
    <property type="entry name" value="GDP-MANNOSE MANNOSYL HYDROLASE"/>
    <property type="match status" value="1"/>
</dbReference>
<gene>
    <name evidence="7" type="ORF">H9Y04_21620</name>
</gene>
<evidence type="ECO:0000259" key="6">
    <source>
        <dbReference type="PROSITE" id="PS51462"/>
    </source>
</evidence>
<comment type="caution">
    <text evidence="7">The sequence shown here is derived from an EMBL/GenBank/DDBJ whole genome shotgun (WGS) entry which is preliminary data.</text>
</comment>
<keyword evidence="8" id="KW-1185">Reference proteome</keyword>
<keyword evidence="3 5" id="KW-0378">Hydrolase</keyword>
<protein>
    <submittedName>
        <fullName evidence="7">NUDIX domain-containing protein</fullName>
    </submittedName>
</protein>
<dbReference type="PROSITE" id="PS51462">
    <property type="entry name" value="NUDIX"/>
    <property type="match status" value="1"/>
</dbReference>
<sequence>MSQLHLRHSARGVILDPDDRILLCRFDNPDWVVWATPGGGVEPGETVREALRRELLEEVGLKLDHEPAHVWRRTVVSTGHDPGYDGALQDYFLVRTHPFDASGSFTAEQLAAEGIAEFRWWTVQEIAGHRGPGVFAPRDLVTPLTALLTHGVPEHPVALGL</sequence>
<dbReference type="InterPro" id="IPR000086">
    <property type="entry name" value="NUDIX_hydrolase_dom"/>
</dbReference>
<organism evidence="7 8">
    <name type="scientific">Streptomyces polyasparticus</name>
    <dbReference type="NCBI Taxonomy" id="2767826"/>
    <lineage>
        <taxon>Bacteria</taxon>
        <taxon>Bacillati</taxon>
        <taxon>Actinomycetota</taxon>
        <taxon>Actinomycetes</taxon>
        <taxon>Kitasatosporales</taxon>
        <taxon>Streptomycetaceae</taxon>
        <taxon>Streptomyces</taxon>
    </lineage>
</organism>
<dbReference type="InterPro" id="IPR015797">
    <property type="entry name" value="NUDIX_hydrolase-like_dom_sf"/>
</dbReference>
<evidence type="ECO:0000256" key="4">
    <source>
        <dbReference type="ARBA" id="ARBA00022842"/>
    </source>
</evidence>
<dbReference type="EMBL" id="JACTVJ010000010">
    <property type="protein sequence ID" value="MBC9715154.1"/>
    <property type="molecule type" value="Genomic_DNA"/>
</dbReference>
<name>A0ABR7SJM3_9ACTN</name>
<dbReference type="InterPro" id="IPR020476">
    <property type="entry name" value="Nudix_hydrolase"/>
</dbReference>
<dbReference type="InterPro" id="IPR020084">
    <property type="entry name" value="NUDIX_hydrolase_CS"/>
</dbReference>
<keyword evidence="4" id="KW-0460">Magnesium</keyword>
<feature type="domain" description="Nudix hydrolase" evidence="6">
    <location>
        <begin position="5"/>
        <end position="147"/>
    </location>
</feature>
<evidence type="ECO:0000256" key="3">
    <source>
        <dbReference type="ARBA" id="ARBA00022801"/>
    </source>
</evidence>
<accession>A0ABR7SJM3</accession>
<dbReference type="PRINTS" id="PR00502">
    <property type="entry name" value="NUDIXFAMILY"/>
</dbReference>
<dbReference type="RefSeq" id="WP_187815593.1">
    <property type="nucleotide sequence ID" value="NZ_JACTVJ010000010.1"/>
</dbReference>
<proteinExistence type="inferred from homology"/>
<reference evidence="7 8" key="1">
    <citation type="submission" date="2020-08" db="EMBL/GenBank/DDBJ databases">
        <title>Genemic of Streptomyces polyaspartic.</title>
        <authorList>
            <person name="Liu W."/>
        </authorList>
    </citation>
    <scope>NUCLEOTIDE SEQUENCE [LARGE SCALE GENOMIC DNA]</scope>
    <source>
        <strain evidence="7 8">TRM66268-LWL</strain>
    </source>
</reference>
<evidence type="ECO:0000256" key="2">
    <source>
        <dbReference type="ARBA" id="ARBA00005582"/>
    </source>
</evidence>